<feature type="domain" description="Luciferase-like" evidence="3">
    <location>
        <begin position="26"/>
        <end position="341"/>
    </location>
</feature>
<sequence>MKFHWFVEFTYPGLAQEAGARDGGMWVTPPRRHCDPARVAALYDDTLRGYRLASELGFDGLVVNEHHQYAGSVSPSPNLFAAILARETRRAAIVVLGNSLPLYNPPTRVAEELAVIDVLSNGRLVAGFVFGTPMDACFAGGVAPGELRERWAEAHRLIRAAWAADAPFAFAGAYTRLAHVNPWPRPLQQPRPPVWLPGTGSHDTWAIAAREDYCYCYLSFGGTQKTVAFLDGYWSAVHANGWDDNPYRFALAQVICVSETDASAEADYAEAIEHFFGTVTAVTPMFAHVPVSDVPAPKPPADAKPDAKPEARGPLRYADYVARGQVIAGSPATVTAALRDLAMRCRIGHLIGILQVGTLSAELTEKNARLFATQVMPQLRGLHDAYEDRWTPRARAGAPTP</sequence>
<reference evidence="5" key="1">
    <citation type="submission" date="2011-03" db="EMBL/GenBank/DDBJ databases">
        <authorList>
            <person name="Voget S."/>
            <person name="Streit W.R."/>
            <person name="Jaeger K.E."/>
            <person name="Daniel R."/>
        </authorList>
    </citation>
    <scope>NUCLEOTIDE SEQUENCE [LARGE SCALE GENOMIC DNA]</scope>
    <source>
        <strain evidence="5">PG1</strain>
    </source>
</reference>
<accession>A0A0B6S592</accession>
<dbReference type="GO" id="GO:0004497">
    <property type="term" value="F:monooxygenase activity"/>
    <property type="evidence" value="ECO:0007669"/>
    <property type="project" value="UniProtKB-KW"/>
</dbReference>
<evidence type="ECO:0000313" key="4">
    <source>
        <dbReference type="EMBL" id="AJK48480.1"/>
    </source>
</evidence>
<proteinExistence type="predicted"/>
<dbReference type="AlphaFoldDB" id="A0A0B6S592"/>
<dbReference type="EMBL" id="CP002581">
    <property type="protein sequence ID" value="AJK48480.1"/>
    <property type="molecule type" value="Genomic_DNA"/>
</dbReference>
<reference evidence="4 5" key="2">
    <citation type="journal article" date="2016" name="Appl. Microbiol. Biotechnol.">
        <title>Mutations improving production and secretion of extracellular lipase by Burkholderia glumae PG1.</title>
        <authorList>
            <person name="Knapp A."/>
            <person name="Voget S."/>
            <person name="Gao R."/>
            <person name="Zaburannyi N."/>
            <person name="Krysciak D."/>
            <person name="Breuer M."/>
            <person name="Hauer B."/>
            <person name="Streit W.R."/>
            <person name="Muller R."/>
            <person name="Daniel R."/>
            <person name="Jaeger K.E."/>
        </authorList>
    </citation>
    <scope>NUCLEOTIDE SEQUENCE [LARGE SCALE GENOMIC DNA]</scope>
    <source>
        <strain evidence="4 5">PG1</strain>
    </source>
</reference>
<name>A0A0B6S592_BURPL</name>
<dbReference type="InterPro" id="IPR036661">
    <property type="entry name" value="Luciferase-like_sf"/>
</dbReference>
<dbReference type="RefSeq" id="WP_042627116.1">
    <property type="nucleotide sequence ID" value="NZ_CP002581.1"/>
</dbReference>
<keyword evidence="5" id="KW-1185">Reference proteome</keyword>
<keyword evidence="2" id="KW-0503">Monooxygenase</keyword>
<evidence type="ECO:0000256" key="1">
    <source>
        <dbReference type="ARBA" id="ARBA00023002"/>
    </source>
</evidence>
<dbReference type="HOGENOM" id="CLU_027853_3_0_4"/>
<dbReference type="Pfam" id="PF00296">
    <property type="entry name" value="Bac_luciferase"/>
    <property type="match status" value="1"/>
</dbReference>
<dbReference type="InterPro" id="IPR050766">
    <property type="entry name" value="Bact_Lucif_Oxidored"/>
</dbReference>
<dbReference type="PANTHER" id="PTHR30137:SF8">
    <property type="entry name" value="BLR5498 PROTEIN"/>
    <property type="match status" value="1"/>
</dbReference>
<dbReference type="Proteomes" id="UP000031838">
    <property type="component" value="Chromosome 2"/>
</dbReference>
<organism evidence="4 5">
    <name type="scientific">Burkholderia plantarii</name>
    <dbReference type="NCBI Taxonomy" id="41899"/>
    <lineage>
        <taxon>Bacteria</taxon>
        <taxon>Pseudomonadati</taxon>
        <taxon>Pseudomonadota</taxon>
        <taxon>Betaproteobacteria</taxon>
        <taxon>Burkholderiales</taxon>
        <taxon>Burkholderiaceae</taxon>
        <taxon>Burkholderia</taxon>
    </lineage>
</organism>
<gene>
    <name evidence="4" type="ORF">BGL_2c03890</name>
</gene>
<protein>
    <submittedName>
        <fullName evidence="4">Putative luciferase family protein</fullName>
    </submittedName>
</protein>
<dbReference type="KEGG" id="bgp:BGL_2c03890"/>
<dbReference type="GO" id="GO:0016705">
    <property type="term" value="F:oxidoreductase activity, acting on paired donors, with incorporation or reduction of molecular oxygen"/>
    <property type="evidence" value="ECO:0007669"/>
    <property type="project" value="InterPro"/>
</dbReference>
<dbReference type="InterPro" id="IPR011251">
    <property type="entry name" value="Luciferase-like_dom"/>
</dbReference>
<dbReference type="GO" id="GO:0005829">
    <property type="term" value="C:cytosol"/>
    <property type="evidence" value="ECO:0007669"/>
    <property type="project" value="TreeGrafter"/>
</dbReference>
<evidence type="ECO:0000313" key="5">
    <source>
        <dbReference type="Proteomes" id="UP000031838"/>
    </source>
</evidence>
<dbReference type="Gene3D" id="3.20.20.30">
    <property type="entry name" value="Luciferase-like domain"/>
    <property type="match status" value="1"/>
</dbReference>
<evidence type="ECO:0000259" key="3">
    <source>
        <dbReference type="Pfam" id="PF00296"/>
    </source>
</evidence>
<dbReference type="SUPFAM" id="SSF51679">
    <property type="entry name" value="Bacterial luciferase-like"/>
    <property type="match status" value="1"/>
</dbReference>
<evidence type="ECO:0000256" key="2">
    <source>
        <dbReference type="ARBA" id="ARBA00023033"/>
    </source>
</evidence>
<keyword evidence="1" id="KW-0560">Oxidoreductase</keyword>
<dbReference type="PANTHER" id="PTHR30137">
    <property type="entry name" value="LUCIFERASE-LIKE MONOOXYGENASE"/>
    <property type="match status" value="1"/>
</dbReference>